<keyword evidence="1" id="KW-0472">Membrane</keyword>
<feature type="transmembrane region" description="Helical" evidence="1">
    <location>
        <begin position="6"/>
        <end position="25"/>
    </location>
</feature>
<sequence>MLEDIKMVLALGVPLVLGIYLISLLRHDSARKKRKAK</sequence>
<organism evidence="2 3">
    <name type="scientific">Hyphomicrobium facile</name>
    <dbReference type="NCBI Taxonomy" id="51670"/>
    <lineage>
        <taxon>Bacteria</taxon>
        <taxon>Pseudomonadati</taxon>
        <taxon>Pseudomonadota</taxon>
        <taxon>Alphaproteobacteria</taxon>
        <taxon>Hyphomicrobiales</taxon>
        <taxon>Hyphomicrobiaceae</taxon>
        <taxon>Hyphomicrobium</taxon>
    </lineage>
</organism>
<dbReference type="AlphaFoldDB" id="A0A1I7MWZ2"/>
<keyword evidence="1" id="KW-1133">Transmembrane helix</keyword>
<keyword evidence="1" id="KW-0812">Transmembrane</keyword>
<dbReference type="Proteomes" id="UP000199423">
    <property type="component" value="Unassembled WGS sequence"/>
</dbReference>
<keyword evidence="3" id="KW-1185">Reference proteome</keyword>
<name>A0A1I7MWZ2_9HYPH</name>
<reference evidence="3" key="1">
    <citation type="submission" date="2016-10" db="EMBL/GenBank/DDBJ databases">
        <authorList>
            <person name="Varghese N."/>
            <person name="Submissions S."/>
        </authorList>
    </citation>
    <scope>NUCLEOTIDE SEQUENCE [LARGE SCALE GENOMIC DNA]</scope>
    <source>
        <strain evidence="3">DSM 1565</strain>
    </source>
</reference>
<evidence type="ECO:0000313" key="2">
    <source>
        <dbReference type="EMBL" id="SFV26933.1"/>
    </source>
</evidence>
<dbReference type="EMBL" id="FPCH01000001">
    <property type="protein sequence ID" value="SFV26933.1"/>
    <property type="molecule type" value="Genomic_DNA"/>
</dbReference>
<proteinExistence type="predicted"/>
<gene>
    <name evidence="2" type="ORF">SAMN04488557_0636</name>
</gene>
<accession>A0A1I7MWZ2</accession>
<evidence type="ECO:0000313" key="3">
    <source>
        <dbReference type="Proteomes" id="UP000199423"/>
    </source>
</evidence>
<evidence type="ECO:0000256" key="1">
    <source>
        <dbReference type="SAM" id="Phobius"/>
    </source>
</evidence>
<protein>
    <submittedName>
        <fullName evidence="2">Uncharacterized protein</fullName>
    </submittedName>
</protein>